<protein>
    <submittedName>
        <fullName evidence="3">Universal stress protein</fullName>
    </submittedName>
</protein>
<dbReference type="InterPro" id="IPR006016">
    <property type="entry name" value="UspA"/>
</dbReference>
<dbReference type="PANTHER" id="PTHR46268">
    <property type="entry name" value="STRESS RESPONSE PROTEIN NHAX"/>
    <property type="match status" value="1"/>
</dbReference>
<evidence type="ECO:0000256" key="1">
    <source>
        <dbReference type="ARBA" id="ARBA00008791"/>
    </source>
</evidence>
<organism evidence="3 4">
    <name type="scientific">Fodinibius salsisoli</name>
    <dbReference type="NCBI Taxonomy" id="2820877"/>
    <lineage>
        <taxon>Bacteria</taxon>
        <taxon>Pseudomonadati</taxon>
        <taxon>Balneolota</taxon>
        <taxon>Balneolia</taxon>
        <taxon>Balneolales</taxon>
        <taxon>Balneolaceae</taxon>
        <taxon>Fodinibius</taxon>
    </lineage>
</organism>
<dbReference type="SUPFAM" id="SSF52402">
    <property type="entry name" value="Adenine nucleotide alpha hydrolases-like"/>
    <property type="match status" value="2"/>
</dbReference>
<keyword evidence="4" id="KW-1185">Reference proteome</keyword>
<dbReference type="Proteomes" id="UP001207918">
    <property type="component" value="Unassembled WGS sequence"/>
</dbReference>
<dbReference type="InterPro" id="IPR006015">
    <property type="entry name" value="Universal_stress_UspA"/>
</dbReference>
<dbReference type="Gene3D" id="3.40.50.620">
    <property type="entry name" value="HUPs"/>
    <property type="match status" value="2"/>
</dbReference>
<dbReference type="EMBL" id="JAGGJA010000011">
    <property type="protein sequence ID" value="MCW9708278.1"/>
    <property type="molecule type" value="Genomic_DNA"/>
</dbReference>
<evidence type="ECO:0000313" key="4">
    <source>
        <dbReference type="Proteomes" id="UP001207918"/>
    </source>
</evidence>
<evidence type="ECO:0000259" key="2">
    <source>
        <dbReference type="Pfam" id="PF00582"/>
    </source>
</evidence>
<gene>
    <name evidence="3" type="ORF">J6I44_15535</name>
</gene>
<dbReference type="PANTHER" id="PTHR46268:SF22">
    <property type="entry name" value="SENSOR PROTEIN KDPD-RELATED"/>
    <property type="match status" value="1"/>
</dbReference>
<sequence length="279" mass="32060">MKEVKTILFPTDFTEDAAQAYTYALKVAAQTGADLHLLHAIEEPFDFATRVEETVDAIKEEAEEHFEQLISEAQQDEAYDNVQIEYHIVRGKPYGVINQKAEEFGADLLIMGTKGESSIKRILYGNVTSDVILDAKIPIMTVPINSKKPYLDRFLFATDFRSKDMEALESTVMLARAFGAEVHVLHVSEEKTMDVDIRFRGFKDLMKEQIGYDKMFFHHLEAERFSKGVSDFLDEHPISLMVLIRYKKVFLRTLLWANNTQELTYHTHVPMLVYVPEAL</sequence>
<dbReference type="Pfam" id="PF00582">
    <property type="entry name" value="Usp"/>
    <property type="match status" value="2"/>
</dbReference>
<dbReference type="PRINTS" id="PR01438">
    <property type="entry name" value="UNVRSLSTRESS"/>
</dbReference>
<comment type="similarity">
    <text evidence="1">Belongs to the universal stress protein A family.</text>
</comment>
<feature type="domain" description="UspA" evidence="2">
    <location>
        <begin position="152"/>
        <end position="273"/>
    </location>
</feature>
<proteinExistence type="inferred from homology"/>
<comment type="caution">
    <text evidence="3">The sequence shown here is derived from an EMBL/GenBank/DDBJ whole genome shotgun (WGS) entry which is preliminary data.</text>
</comment>
<name>A0ABT3PQZ1_9BACT</name>
<feature type="domain" description="UspA" evidence="2">
    <location>
        <begin position="4"/>
        <end position="143"/>
    </location>
</feature>
<dbReference type="InterPro" id="IPR014729">
    <property type="entry name" value="Rossmann-like_a/b/a_fold"/>
</dbReference>
<accession>A0ABT3PQZ1</accession>
<dbReference type="CDD" id="cd00293">
    <property type="entry name" value="USP-like"/>
    <property type="match status" value="2"/>
</dbReference>
<reference evidence="3 4" key="1">
    <citation type="submission" date="2021-03" db="EMBL/GenBank/DDBJ databases">
        <title>Aliifodinibius sp. nov., a new bacterium isolated from saline soil.</title>
        <authorList>
            <person name="Galisteo C."/>
            <person name="De La Haba R."/>
            <person name="Sanchez-Porro C."/>
            <person name="Ventosa A."/>
        </authorList>
    </citation>
    <scope>NUCLEOTIDE SEQUENCE [LARGE SCALE GENOMIC DNA]</scope>
    <source>
        <strain evidence="3 4">1BSP15-2V2</strain>
    </source>
</reference>
<dbReference type="RefSeq" id="WP_265767065.1">
    <property type="nucleotide sequence ID" value="NZ_JAGGJA010000011.1"/>
</dbReference>
<evidence type="ECO:0000313" key="3">
    <source>
        <dbReference type="EMBL" id="MCW9708278.1"/>
    </source>
</evidence>